<organism evidence="2">
    <name type="scientific">marine metagenome</name>
    <dbReference type="NCBI Taxonomy" id="408172"/>
    <lineage>
        <taxon>unclassified sequences</taxon>
        <taxon>metagenomes</taxon>
        <taxon>ecological metagenomes</taxon>
    </lineage>
</organism>
<feature type="domain" description="DUF5916" evidence="1">
    <location>
        <begin position="302"/>
        <end position="373"/>
    </location>
</feature>
<dbReference type="EMBL" id="UINC01010586">
    <property type="protein sequence ID" value="SVA47041.1"/>
    <property type="molecule type" value="Genomic_DNA"/>
</dbReference>
<dbReference type="Gene3D" id="2.60.40.1190">
    <property type="match status" value="1"/>
</dbReference>
<sequence>MISLIYAIMQVGVDPGVVTSPARAVPVEYNGSAGELQIPTPLILNADVQIDGRIEESVWETTPVLTGFTQYDPSEGVAASQRTDVHVFVTDDAIHFAIKAFDTDPGAIRATMAERDAMTRSNDYVRVILDTFNDQRRAYAFSVNPFGVQHDGIWLEGGSGGRGGGGFGGRGGGGGGGGFGGGGGGYIRPPIDDNPDFIWESGGRLTTTGYEVEIKIPFKSVRFADQPVQSWGIQVTRRIQRNGYQESWAPSFANQPNKLLEAGQLLDLTDLDPGLFMEINPVVTGSRDGSLDAGQFVRDDPNTDFGLNLTYGITSNVTLDGTYNPDFSQVEADAGQIAVNERFALFFQEKRPFFLEGTEIFGLPKQLVFTRTVVNPVAGAKMTGKMGSATVGYLGAVDNIDESSDLFVNLLRVRQDVGTASTIGAIYTDRTGENDDFNRVIGVDGRIVVARRYTLQVQGAASWDRSSGTETSTGQLFYAQVARAGRGLTFSGLFEDLSAGFLPESGFIRRLAEAHAQTQVSYNWYGGRGSLLERWGPSLDLQGYWDHDELWDGNGWQEATGQLMLNFAFKNNMNLWLTTSLSEFSSPAQDYEGLVTRPHEVCDEGQGCWFPSEAFVPAENSFGGLRTFTAFVYMSGWEAVRGRISANFKEEPIFYRPTGAPVEVADSWSGDVNLTLLPSRFLSMELGLRHSVLTRESDGSLYSKAMIPRIKAQYQFNRALFVRSTVEYSFAESNGLLDPLTGLPIEFCNAGVCTVLGPTATNDVLLEGLISYEPSPGTVFFFGYTRRMEDSEAFAFERVQPTADGLFLKASYRFRL</sequence>
<proteinExistence type="predicted"/>
<dbReference type="InterPro" id="IPR045670">
    <property type="entry name" value="DUF5916"/>
</dbReference>
<dbReference type="AlphaFoldDB" id="A0A381W3X7"/>
<dbReference type="SUPFAM" id="SSF49344">
    <property type="entry name" value="CBD9-like"/>
    <property type="match status" value="1"/>
</dbReference>
<evidence type="ECO:0000313" key="2">
    <source>
        <dbReference type="EMBL" id="SVA47041.1"/>
    </source>
</evidence>
<accession>A0A381W3X7</accession>
<reference evidence="2" key="1">
    <citation type="submission" date="2018-05" db="EMBL/GenBank/DDBJ databases">
        <authorList>
            <person name="Lanie J.A."/>
            <person name="Ng W.-L."/>
            <person name="Kazmierczak K.M."/>
            <person name="Andrzejewski T.M."/>
            <person name="Davidsen T.M."/>
            <person name="Wayne K.J."/>
            <person name="Tettelin H."/>
            <person name="Glass J.I."/>
            <person name="Rusch D."/>
            <person name="Podicherti R."/>
            <person name="Tsui H.-C.T."/>
            <person name="Winkler M.E."/>
        </authorList>
    </citation>
    <scope>NUCLEOTIDE SEQUENCE</scope>
</reference>
<evidence type="ECO:0000259" key="1">
    <source>
        <dbReference type="Pfam" id="PF19313"/>
    </source>
</evidence>
<name>A0A381W3X7_9ZZZZ</name>
<gene>
    <name evidence="2" type="ORF">METZ01_LOCUS99895</name>
</gene>
<protein>
    <recommendedName>
        <fullName evidence="1">DUF5916 domain-containing protein</fullName>
    </recommendedName>
</protein>
<dbReference type="CDD" id="cd09618">
    <property type="entry name" value="CBM9_like_2"/>
    <property type="match status" value="1"/>
</dbReference>
<dbReference type="Pfam" id="PF19313">
    <property type="entry name" value="DUF5916"/>
    <property type="match status" value="1"/>
</dbReference>